<organism evidence="1 2">
    <name type="scientific">Candidatus Scalindua rubra</name>
    <dbReference type="NCBI Taxonomy" id="1872076"/>
    <lineage>
        <taxon>Bacteria</taxon>
        <taxon>Pseudomonadati</taxon>
        <taxon>Planctomycetota</taxon>
        <taxon>Candidatus Brocadiia</taxon>
        <taxon>Candidatus Brocadiales</taxon>
        <taxon>Candidatus Scalinduaceae</taxon>
        <taxon>Candidatus Scalindua</taxon>
    </lineage>
</organism>
<protein>
    <submittedName>
        <fullName evidence="1">Uncharacterized protein</fullName>
    </submittedName>
</protein>
<dbReference type="EMBL" id="MAYW01000058">
    <property type="protein sequence ID" value="ODS32541.1"/>
    <property type="molecule type" value="Genomic_DNA"/>
</dbReference>
<proteinExistence type="predicted"/>
<evidence type="ECO:0000313" key="2">
    <source>
        <dbReference type="Proteomes" id="UP000094056"/>
    </source>
</evidence>
<gene>
    <name evidence="1" type="ORF">SCARUB_02341</name>
</gene>
<comment type="caution">
    <text evidence="1">The sequence shown here is derived from an EMBL/GenBank/DDBJ whole genome shotgun (WGS) entry which is preliminary data.</text>
</comment>
<accession>A0A1E3XA78</accession>
<evidence type="ECO:0000313" key="1">
    <source>
        <dbReference type="EMBL" id="ODS32541.1"/>
    </source>
</evidence>
<name>A0A1E3XA78_9BACT</name>
<dbReference type="AlphaFoldDB" id="A0A1E3XA78"/>
<sequence>MSLFSKKTKITIHAFTRLLTQCIIKANPINCQLIKESESLSNTEKEKIISELLYFRLVLLYFMLLFKRKFGGKNYDESELMEILSLGVCLAFEDNGINKKDAEKRTEIFLDKLQYYFELVLGTNENPIEIEENETYFHLVQRFRDDMLGVDGDKLAERVEDEKYMTKHHEVFHFVKQVYNLDENNFKKNLKEFKFVD</sequence>
<reference evidence="1 2" key="1">
    <citation type="submission" date="2016-07" db="EMBL/GenBank/DDBJ databases">
        <title>Draft genome of Scalindua rubra, obtained from a brine-seawater interface in the Red Sea, sheds light on salt adaptation in anammox bacteria.</title>
        <authorList>
            <person name="Speth D.R."/>
            <person name="Lagkouvardos I."/>
            <person name="Wang Y."/>
            <person name="Qian P.-Y."/>
            <person name="Dutilh B.E."/>
            <person name="Jetten M.S."/>
        </authorList>
    </citation>
    <scope>NUCLEOTIDE SEQUENCE [LARGE SCALE GENOMIC DNA]</scope>
    <source>
        <strain evidence="1">BSI-1</strain>
    </source>
</reference>
<dbReference type="Proteomes" id="UP000094056">
    <property type="component" value="Unassembled WGS sequence"/>
</dbReference>